<protein>
    <submittedName>
        <fullName evidence="1">Uncharacterized protein</fullName>
    </submittedName>
</protein>
<proteinExistence type="predicted"/>
<sequence>MFQRRYKAPISLRYSILSPNLPWYPTDWQKGQKIQSQKSEKPNKLDSIDTKDTKSILEQWTDHVTYGIRYEQYFGMTMSLLRLNKNIYSMAKNFLDNEHDWIVFGVDFQHYILSWIQHLVLLLVIFDRDESKFMKVPEGIIERVDLSDTLQVANCVACKGVHRLNVLIHVQPDQRPEFIKPLLSLFKMLHGPLHALSIIGFEDTDYTRVLEESIAQPRSSDQVTLWEVVSLDMWVLTLAPQTKGAGPCSERSGD</sequence>
<dbReference type="EMBL" id="KZ678128">
    <property type="protein sequence ID" value="PSN74319.1"/>
    <property type="molecule type" value="Genomic_DNA"/>
</dbReference>
<organism evidence="1 2">
    <name type="scientific">Corynespora cassiicola Philippines</name>
    <dbReference type="NCBI Taxonomy" id="1448308"/>
    <lineage>
        <taxon>Eukaryota</taxon>
        <taxon>Fungi</taxon>
        <taxon>Dikarya</taxon>
        <taxon>Ascomycota</taxon>
        <taxon>Pezizomycotina</taxon>
        <taxon>Dothideomycetes</taxon>
        <taxon>Pleosporomycetidae</taxon>
        <taxon>Pleosporales</taxon>
        <taxon>Corynesporascaceae</taxon>
        <taxon>Corynespora</taxon>
    </lineage>
</organism>
<evidence type="ECO:0000313" key="2">
    <source>
        <dbReference type="Proteomes" id="UP000240883"/>
    </source>
</evidence>
<name>A0A2T2P9I2_CORCC</name>
<dbReference type="Proteomes" id="UP000240883">
    <property type="component" value="Unassembled WGS sequence"/>
</dbReference>
<reference evidence="1 2" key="1">
    <citation type="journal article" date="2018" name="Front. Microbiol.">
        <title>Genome-Wide Analysis of Corynespora cassiicola Leaf Fall Disease Putative Effectors.</title>
        <authorList>
            <person name="Lopez D."/>
            <person name="Ribeiro S."/>
            <person name="Label P."/>
            <person name="Fumanal B."/>
            <person name="Venisse J.S."/>
            <person name="Kohler A."/>
            <person name="de Oliveira R.R."/>
            <person name="Labutti K."/>
            <person name="Lipzen A."/>
            <person name="Lail K."/>
            <person name="Bauer D."/>
            <person name="Ohm R.A."/>
            <person name="Barry K.W."/>
            <person name="Spatafora J."/>
            <person name="Grigoriev I.V."/>
            <person name="Martin F.M."/>
            <person name="Pujade-Renaud V."/>
        </authorList>
    </citation>
    <scope>NUCLEOTIDE SEQUENCE [LARGE SCALE GENOMIC DNA]</scope>
    <source>
        <strain evidence="1 2">Philippines</strain>
    </source>
</reference>
<dbReference type="OrthoDB" id="3893333at2759"/>
<accession>A0A2T2P9I2</accession>
<gene>
    <name evidence="1" type="ORF">BS50DRAFT_642582</name>
</gene>
<keyword evidence="2" id="KW-1185">Reference proteome</keyword>
<evidence type="ECO:0000313" key="1">
    <source>
        <dbReference type="EMBL" id="PSN74319.1"/>
    </source>
</evidence>
<dbReference type="AlphaFoldDB" id="A0A2T2P9I2"/>